<accession>A0A0D2MFS2</accession>
<protein>
    <submittedName>
        <fullName evidence="2">Uncharacterized protein</fullName>
    </submittedName>
</protein>
<feature type="signal peptide" evidence="1">
    <location>
        <begin position="1"/>
        <end position="20"/>
    </location>
</feature>
<evidence type="ECO:0000313" key="3">
    <source>
        <dbReference type="Proteomes" id="UP000054270"/>
    </source>
</evidence>
<sequence length="228" mass="23211">MLSFSTAALFASILFGSVQAVPVQLGKRIDQTISASTTAWEQACITAGGTRDTCSNVAVTAFTSLQESGAVCDQQNGADSMIDLAKQLNNTGDMIRLAQIFAQQPRNSPDKSQVPYCQVAPKNAELNGLFHCQFSGSNFSVFSGDQTGNVPLGLTSLNPAGSCPANPEGPIPDGVQLNTLVTEPIAASSSVGNATASPVVAIAQASATSSVAPAASVLSCSVQAEGVN</sequence>
<dbReference type="Proteomes" id="UP000054270">
    <property type="component" value="Unassembled WGS sequence"/>
</dbReference>
<proteinExistence type="predicted"/>
<dbReference type="EMBL" id="KN817550">
    <property type="protein sequence ID" value="KJA22453.1"/>
    <property type="molecule type" value="Genomic_DNA"/>
</dbReference>
<evidence type="ECO:0000313" key="2">
    <source>
        <dbReference type="EMBL" id="KJA22453.1"/>
    </source>
</evidence>
<gene>
    <name evidence="2" type="ORF">HYPSUDRAFT_202241</name>
</gene>
<feature type="chain" id="PRO_5002258767" evidence="1">
    <location>
        <begin position="21"/>
        <end position="228"/>
    </location>
</feature>
<keyword evidence="3" id="KW-1185">Reference proteome</keyword>
<dbReference type="OrthoDB" id="2362516at2759"/>
<name>A0A0D2MFS2_HYPSF</name>
<dbReference type="OMA" id="WEQACIT"/>
<reference evidence="3" key="1">
    <citation type="submission" date="2014-04" db="EMBL/GenBank/DDBJ databases">
        <title>Evolutionary Origins and Diversification of the Mycorrhizal Mutualists.</title>
        <authorList>
            <consortium name="DOE Joint Genome Institute"/>
            <consortium name="Mycorrhizal Genomics Consortium"/>
            <person name="Kohler A."/>
            <person name="Kuo A."/>
            <person name="Nagy L.G."/>
            <person name="Floudas D."/>
            <person name="Copeland A."/>
            <person name="Barry K.W."/>
            <person name="Cichocki N."/>
            <person name="Veneault-Fourrey C."/>
            <person name="LaButti K."/>
            <person name="Lindquist E.A."/>
            <person name="Lipzen A."/>
            <person name="Lundell T."/>
            <person name="Morin E."/>
            <person name="Murat C."/>
            <person name="Riley R."/>
            <person name="Ohm R."/>
            <person name="Sun H."/>
            <person name="Tunlid A."/>
            <person name="Henrissat B."/>
            <person name="Grigoriev I.V."/>
            <person name="Hibbett D.S."/>
            <person name="Martin F."/>
        </authorList>
    </citation>
    <scope>NUCLEOTIDE SEQUENCE [LARGE SCALE GENOMIC DNA]</scope>
    <source>
        <strain evidence="3">FD-334 SS-4</strain>
    </source>
</reference>
<dbReference type="AlphaFoldDB" id="A0A0D2MFS2"/>
<dbReference type="STRING" id="945553.A0A0D2MFS2"/>
<evidence type="ECO:0000256" key="1">
    <source>
        <dbReference type="SAM" id="SignalP"/>
    </source>
</evidence>
<organism evidence="2 3">
    <name type="scientific">Hypholoma sublateritium (strain FD-334 SS-4)</name>
    <dbReference type="NCBI Taxonomy" id="945553"/>
    <lineage>
        <taxon>Eukaryota</taxon>
        <taxon>Fungi</taxon>
        <taxon>Dikarya</taxon>
        <taxon>Basidiomycota</taxon>
        <taxon>Agaricomycotina</taxon>
        <taxon>Agaricomycetes</taxon>
        <taxon>Agaricomycetidae</taxon>
        <taxon>Agaricales</taxon>
        <taxon>Agaricineae</taxon>
        <taxon>Strophariaceae</taxon>
        <taxon>Hypholoma</taxon>
    </lineage>
</organism>
<keyword evidence="1" id="KW-0732">Signal</keyword>